<evidence type="ECO:0000313" key="1">
    <source>
        <dbReference type="EMBL" id="KAG6945022.1"/>
    </source>
</evidence>
<comment type="caution">
    <text evidence="1">The sequence shown here is derived from an EMBL/GenBank/DDBJ whole genome shotgun (WGS) entry which is preliminary data.</text>
</comment>
<dbReference type="OrthoDB" id="10299310at2759"/>
<proteinExistence type="predicted"/>
<sequence length="78" mass="8850">MKTVDVLVMTLEVILTEMSPRSTFLPVIPLVKKLFLSQSRIQVQLVVLETLPRLHDLMPSVAKVLQLIPAVQAQMKER</sequence>
<evidence type="ECO:0000313" key="2">
    <source>
        <dbReference type="Proteomes" id="UP000688947"/>
    </source>
</evidence>
<dbReference type="EMBL" id="JAENGZ010002063">
    <property type="protein sequence ID" value="KAG6945022.1"/>
    <property type="molecule type" value="Genomic_DNA"/>
</dbReference>
<reference evidence="1" key="1">
    <citation type="submission" date="2021-01" db="EMBL/GenBank/DDBJ databases">
        <title>Phytophthora aleatoria, a newly-described species from Pinus radiata is distinct from Phytophthora cactorum isolates based on comparative genomics.</title>
        <authorList>
            <person name="Mcdougal R."/>
            <person name="Panda P."/>
            <person name="Williams N."/>
            <person name="Studholme D.J."/>
        </authorList>
    </citation>
    <scope>NUCLEOTIDE SEQUENCE</scope>
    <source>
        <strain evidence="1">NZFS 3830</strain>
    </source>
</reference>
<accession>A0A8T1TP41</accession>
<protein>
    <submittedName>
        <fullName evidence="1">Uncharacterized protein</fullName>
    </submittedName>
</protein>
<dbReference type="AlphaFoldDB" id="A0A8T1TP41"/>
<dbReference type="VEuPathDB" id="FungiDB:PC110_g20770"/>
<gene>
    <name evidence="1" type="ORF">JG687_00017527</name>
</gene>
<dbReference type="Proteomes" id="UP000688947">
    <property type="component" value="Unassembled WGS sequence"/>
</dbReference>
<organism evidence="1 2">
    <name type="scientific">Phytophthora cactorum</name>
    <dbReference type="NCBI Taxonomy" id="29920"/>
    <lineage>
        <taxon>Eukaryota</taxon>
        <taxon>Sar</taxon>
        <taxon>Stramenopiles</taxon>
        <taxon>Oomycota</taxon>
        <taxon>Peronosporomycetes</taxon>
        <taxon>Peronosporales</taxon>
        <taxon>Peronosporaceae</taxon>
        <taxon>Phytophthora</taxon>
    </lineage>
</organism>
<name>A0A8T1TP41_9STRA</name>